<keyword evidence="8" id="KW-1185">Reference proteome</keyword>
<dbReference type="InterPro" id="IPR020618">
    <property type="entry name" value="Adenyl_kinase_AK6"/>
</dbReference>
<dbReference type="GO" id="GO:0016887">
    <property type="term" value="F:ATP hydrolysis activity"/>
    <property type="evidence" value="ECO:0007669"/>
    <property type="project" value="InterPro"/>
</dbReference>
<dbReference type="AlphaFoldDB" id="A0A8C8U3U6"/>
<dbReference type="GO" id="GO:0005634">
    <property type="term" value="C:nucleus"/>
    <property type="evidence" value="ECO:0007669"/>
    <property type="project" value="TreeGrafter"/>
</dbReference>
<dbReference type="GO" id="GO:0005524">
    <property type="term" value="F:ATP binding"/>
    <property type="evidence" value="ECO:0007669"/>
    <property type="project" value="UniProtKB-KW"/>
</dbReference>
<reference evidence="7" key="2">
    <citation type="submission" date="2025-08" db="UniProtKB">
        <authorList>
            <consortium name="Ensembl"/>
        </authorList>
    </citation>
    <scope>IDENTIFICATION</scope>
</reference>
<organism evidence="7 8">
    <name type="scientific">Peromyscus maniculatus bairdii</name>
    <name type="common">Prairie deer mouse</name>
    <dbReference type="NCBI Taxonomy" id="230844"/>
    <lineage>
        <taxon>Eukaryota</taxon>
        <taxon>Metazoa</taxon>
        <taxon>Chordata</taxon>
        <taxon>Craniata</taxon>
        <taxon>Vertebrata</taxon>
        <taxon>Euteleostomi</taxon>
        <taxon>Mammalia</taxon>
        <taxon>Eutheria</taxon>
        <taxon>Euarchontoglires</taxon>
        <taxon>Glires</taxon>
        <taxon>Rodentia</taxon>
        <taxon>Myomorpha</taxon>
        <taxon>Muroidea</taxon>
        <taxon>Cricetidae</taxon>
        <taxon>Neotominae</taxon>
        <taxon>Peromyscus</taxon>
    </lineage>
</organism>
<dbReference type="PANTHER" id="PTHR12595">
    <property type="entry name" value="POS9-ACTIVATING FACTOR FAP7-RELATED"/>
    <property type="match status" value="1"/>
</dbReference>
<evidence type="ECO:0000256" key="3">
    <source>
        <dbReference type="ARBA" id="ARBA00022679"/>
    </source>
</evidence>
<keyword evidence="1" id="KW-0690">Ribosome biogenesis</keyword>
<sequence length="153" mass="17993">MKLLNILITLYDDYDEDYGCPILDQDRVADELEKPMRKGSITVGYHGFDSFPEHWFHIVSVQRTDNGILCKRLETRGYKEKKLQDNIPREIFQVLYEEAIASYKEKIVHQLPSNKPKELEGNIHQISKWIEQWVKDHNSQLTDWPARCGGAYL</sequence>
<evidence type="ECO:0000256" key="4">
    <source>
        <dbReference type="ARBA" id="ARBA00022741"/>
    </source>
</evidence>
<evidence type="ECO:0000313" key="8">
    <source>
        <dbReference type="Proteomes" id="UP000694547"/>
    </source>
</evidence>
<keyword evidence="3" id="KW-0808">Transferase</keyword>
<dbReference type="GO" id="GO:0005737">
    <property type="term" value="C:cytoplasm"/>
    <property type="evidence" value="ECO:0007669"/>
    <property type="project" value="TreeGrafter"/>
</dbReference>
<dbReference type="GO" id="GO:0006364">
    <property type="term" value="P:rRNA processing"/>
    <property type="evidence" value="ECO:0007669"/>
    <property type="project" value="UniProtKB-KW"/>
</dbReference>
<dbReference type="Pfam" id="PF13238">
    <property type="entry name" value="AAA_18"/>
    <property type="match status" value="1"/>
</dbReference>
<accession>A0A8C8U3U6</accession>
<evidence type="ECO:0000256" key="1">
    <source>
        <dbReference type="ARBA" id="ARBA00022517"/>
    </source>
</evidence>
<keyword evidence="5" id="KW-0418">Kinase</keyword>
<evidence type="ECO:0008006" key="9">
    <source>
        <dbReference type="Google" id="ProtNLM"/>
    </source>
</evidence>
<evidence type="ECO:0000313" key="7">
    <source>
        <dbReference type="Ensembl" id="ENSPEMP00000029149.1"/>
    </source>
</evidence>
<keyword evidence="4" id="KW-0547">Nucleotide-binding</keyword>
<dbReference type="Gene3D" id="3.40.50.300">
    <property type="entry name" value="P-loop containing nucleotide triphosphate hydrolases"/>
    <property type="match status" value="1"/>
</dbReference>
<evidence type="ECO:0000256" key="6">
    <source>
        <dbReference type="ARBA" id="ARBA00022840"/>
    </source>
</evidence>
<dbReference type="Ensembl" id="ENSPEMT00000039418.1">
    <property type="protein sequence ID" value="ENSPEMP00000029149.1"/>
    <property type="gene ID" value="ENSPEMG00000030708.1"/>
</dbReference>
<name>A0A8C8U3U6_PERMB</name>
<evidence type="ECO:0000256" key="5">
    <source>
        <dbReference type="ARBA" id="ARBA00022777"/>
    </source>
</evidence>
<proteinExistence type="predicted"/>
<reference evidence="7" key="3">
    <citation type="submission" date="2025-09" db="UniProtKB">
        <authorList>
            <consortium name="Ensembl"/>
        </authorList>
    </citation>
    <scope>IDENTIFICATION</scope>
</reference>
<dbReference type="GeneTree" id="ENSGT00390000015930"/>
<dbReference type="PANTHER" id="PTHR12595:SF0">
    <property type="entry name" value="ADENYLATE KINASE ISOENZYME 6"/>
    <property type="match status" value="1"/>
</dbReference>
<keyword evidence="2" id="KW-0698">rRNA processing</keyword>
<protein>
    <recommendedName>
        <fullName evidence="9">Adenylate kinase isoenzyme 6</fullName>
    </recommendedName>
</protein>
<keyword evidence="6" id="KW-0067">ATP-binding</keyword>
<evidence type="ECO:0000256" key="2">
    <source>
        <dbReference type="ARBA" id="ARBA00022552"/>
    </source>
</evidence>
<dbReference type="GO" id="GO:0004017">
    <property type="term" value="F:AMP kinase activity"/>
    <property type="evidence" value="ECO:0007669"/>
    <property type="project" value="InterPro"/>
</dbReference>
<dbReference type="InterPro" id="IPR027417">
    <property type="entry name" value="P-loop_NTPase"/>
</dbReference>
<dbReference type="Proteomes" id="UP000694547">
    <property type="component" value="Chromosome 8"/>
</dbReference>
<reference evidence="7 8" key="1">
    <citation type="submission" date="2018-10" db="EMBL/GenBank/DDBJ databases">
        <title>Improved assembly of the deer mouse Peromyscus maniculatus genome.</title>
        <authorList>
            <person name="Lassance J.-M."/>
            <person name="Hoekstra H.E."/>
        </authorList>
    </citation>
    <scope>NUCLEOTIDE SEQUENCE [LARGE SCALE GENOMIC DNA]</scope>
</reference>